<organism evidence="2">
    <name type="scientific">Alexandrium monilatum</name>
    <dbReference type="NCBI Taxonomy" id="311494"/>
    <lineage>
        <taxon>Eukaryota</taxon>
        <taxon>Sar</taxon>
        <taxon>Alveolata</taxon>
        <taxon>Dinophyceae</taxon>
        <taxon>Gonyaulacales</taxon>
        <taxon>Pyrocystaceae</taxon>
        <taxon>Alexandrium</taxon>
    </lineage>
</organism>
<evidence type="ECO:0000313" key="2">
    <source>
        <dbReference type="EMBL" id="CAE4641448.1"/>
    </source>
</evidence>
<dbReference type="SUPFAM" id="SSF49899">
    <property type="entry name" value="Concanavalin A-like lectins/glucanases"/>
    <property type="match status" value="1"/>
</dbReference>
<keyword evidence="1" id="KW-0812">Transmembrane</keyword>
<dbReference type="InterPro" id="IPR013320">
    <property type="entry name" value="ConA-like_dom_sf"/>
</dbReference>
<reference evidence="2" key="1">
    <citation type="submission" date="2021-01" db="EMBL/GenBank/DDBJ databases">
        <authorList>
            <person name="Corre E."/>
            <person name="Pelletier E."/>
            <person name="Niang G."/>
            <person name="Scheremetjew M."/>
            <person name="Finn R."/>
            <person name="Kale V."/>
            <person name="Holt S."/>
            <person name="Cochrane G."/>
            <person name="Meng A."/>
            <person name="Brown T."/>
            <person name="Cohen L."/>
        </authorList>
    </citation>
    <scope>NUCLEOTIDE SEQUENCE</scope>
    <source>
        <strain evidence="2">CCMP3105</strain>
    </source>
</reference>
<dbReference type="InterPro" id="IPR037019">
    <property type="entry name" value="Glyco_hydro_7_sf"/>
</dbReference>
<dbReference type="AlphaFoldDB" id="A0A7S4VP42"/>
<gene>
    <name evidence="2" type="ORF">AMON00008_LOCUS48260</name>
</gene>
<name>A0A7S4VP42_9DINO</name>
<sequence length="444" mass="46329">MAQAALAQGLLPERSSHAQLALMSPLQMRIASLAVVAGAAVGGEGTARGASCPGRFLLEGLGNVSLVPAGWGAEVAPPPELQEGGVIRARMGSRSYFAATCTAGRYDNEQYLALDMRGKTLTYTTDLSKAGCGCNAALYLTSLRQNTRPSTCGDYYCDANDVCGESCAEIDVQEGNLFSWHSTLHSARDHAGLGKGYGGGGPGWSGPRDWGSAEYGPDARCIDTTLPFQVSAYFPVDAAGKSTGMEITLTQHGKDCPLWIRVDGYSGMAELDEALAAGMTPIVSYWRSDDMLWMDGKGADGVGPCSEDRPSDCAEAVSFYDFAVRPSFPATTATTTTSSAPAPTRRGPGMDPVLVGAFFSGALALLAAQLVCILVAWVIHVGWTRRGLSVCPAVPADNPLSTMVRTSSQSLLMLAESAEAGVARVSSSRSAQDVREITTAGGAP</sequence>
<keyword evidence="1" id="KW-1133">Transmembrane helix</keyword>
<keyword evidence="1" id="KW-0472">Membrane</keyword>
<protein>
    <submittedName>
        <fullName evidence="2">Uncharacterized protein</fullName>
    </submittedName>
</protein>
<accession>A0A7S4VP42</accession>
<proteinExistence type="predicted"/>
<dbReference type="GO" id="GO:0004553">
    <property type="term" value="F:hydrolase activity, hydrolyzing O-glycosyl compounds"/>
    <property type="evidence" value="ECO:0007669"/>
    <property type="project" value="InterPro"/>
</dbReference>
<dbReference type="EMBL" id="HBNR01068222">
    <property type="protein sequence ID" value="CAE4641448.1"/>
    <property type="molecule type" value="Transcribed_RNA"/>
</dbReference>
<feature type="transmembrane region" description="Helical" evidence="1">
    <location>
        <begin position="353"/>
        <end position="379"/>
    </location>
</feature>
<dbReference type="GO" id="GO:0005975">
    <property type="term" value="P:carbohydrate metabolic process"/>
    <property type="evidence" value="ECO:0007669"/>
    <property type="project" value="InterPro"/>
</dbReference>
<dbReference type="Gene3D" id="2.70.100.10">
    <property type="entry name" value="Glycoside hydrolase, family 7, domain"/>
    <property type="match status" value="1"/>
</dbReference>
<evidence type="ECO:0000256" key="1">
    <source>
        <dbReference type="SAM" id="Phobius"/>
    </source>
</evidence>